<organism evidence="2">
    <name type="scientific">Haementeria officinalis</name>
    <name type="common">Mexican leech</name>
    <dbReference type="NCBI Taxonomy" id="6410"/>
    <lineage>
        <taxon>Eukaryota</taxon>
        <taxon>Metazoa</taxon>
        <taxon>Spiralia</taxon>
        <taxon>Lophotrochozoa</taxon>
        <taxon>Annelida</taxon>
        <taxon>Clitellata</taxon>
        <taxon>Hirudinea</taxon>
        <taxon>Rhynchobdellida</taxon>
        <taxon>Glossiphoniidae</taxon>
        <taxon>Haementeria</taxon>
    </lineage>
</organism>
<evidence type="ECO:0000256" key="1">
    <source>
        <dbReference type="SAM" id="MobiDB-lite"/>
    </source>
</evidence>
<evidence type="ECO:0007829" key="3">
    <source>
        <dbReference type="PDB" id="2K13"/>
    </source>
</evidence>
<protein>
    <submittedName>
        <fullName evidence="2">Saratin</fullName>
    </submittedName>
</protein>
<reference evidence="2 3" key="1">
    <citation type="journal article" date="2008" name="J. Mol. Biol.">
        <title>Structure of the leech protein saratin and characterization of its binding to collagen.</title>
        <authorList>
            <person name="Gronwald W."/>
            <person name="Bomke J."/>
            <person name="Maurer T."/>
            <person name="Domogalla B."/>
            <person name="Huber F."/>
            <person name="Schumann F."/>
            <person name="Kremer W."/>
            <person name="Fink F."/>
            <person name="Rysiok T."/>
            <person name="Frech M."/>
            <person name="Kalbitzer H.R."/>
        </authorList>
    </citation>
    <scope>STRUCTURE BY NMR</scope>
    <scope>ACTIVE SITE</scope>
</reference>
<dbReference type="Gene3D" id="3.50.4.10">
    <property type="entry name" value="Hepatocyte Growth Factor"/>
    <property type="match status" value="1"/>
</dbReference>
<feature type="disulfide bond" evidence="3">
    <location>
        <begin position="6"/>
        <end position="82"/>
    </location>
</feature>
<proteinExistence type="evidence at protein level"/>
<dbReference type="PDBsum" id="2K13"/>
<dbReference type="SMR" id="D0VWW8"/>
<feature type="region of interest" description="Disordered" evidence="1">
    <location>
        <begin position="81"/>
        <end position="103"/>
    </location>
</feature>
<accession>D0VWW8</accession>
<evidence type="ECO:0000313" key="2">
    <source>
        <dbReference type="PDB" id="2K13"/>
    </source>
</evidence>
<feature type="disulfide bond" evidence="3">
    <location>
        <begin position="31"/>
        <end position="53"/>
    </location>
</feature>
<feature type="disulfide bond" evidence="3">
    <location>
        <begin position="35"/>
        <end position="41"/>
    </location>
</feature>
<name>D0VWW8_HAEOF</name>
<dbReference type="EvolutionaryTrace" id="D0VWW8"/>
<dbReference type="AlphaFoldDB" id="D0VWW8"/>
<keyword evidence="2 3" id="KW-0002">3D-structure</keyword>
<sequence length="103" mass="12068">EEREDCWTFYANRKYTDFDKSFKKSSDLDECKKTCFKTEYCYIVFEDTVNKECYYNVVDGEELDQEKFVVDENFTENYLTDCEGKDAGNAAGTGDESDEVDED</sequence>
<dbReference type="PDB" id="2K13">
    <property type="method" value="NMR"/>
    <property type="chains" value="X=1-103"/>
</dbReference>
<dbReference type="SUPFAM" id="SSF57414">
    <property type="entry name" value="Hairpin loop containing domain-like"/>
    <property type="match status" value="1"/>
</dbReference>